<dbReference type="OrthoDB" id="783096at2759"/>
<protein>
    <recommendedName>
        <fullName evidence="4">Calcineurin-like phosphoesterase domain-containing protein</fullName>
    </recommendedName>
</protein>
<evidence type="ECO:0000313" key="2">
    <source>
        <dbReference type="EMBL" id="EQC38059.1"/>
    </source>
</evidence>
<evidence type="ECO:0000256" key="1">
    <source>
        <dbReference type="SAM" id="SignalP"/>
    </source>
</evidence>
<dbReference type="EMBL" id="JH767142">
    <property type="protein sequence ID" value="EQC38059.1"/>
    <property type="molecule type" value="Genomic_DNA"/>
</dbReference>
<feature type="chain" id="PRO_5004583391" description="Calcineurin-like phosphoesterase domain-containing protein" evidence="1">
    <location>
        <begin position="18"/>
        <end position="124"/>
    </location>
</feature>
<dbReference type="InterPro" id="IPR029052">
    <property type="entry name" value="Metallo-depent_PP-like"/>
</dbReference>
<gene>
    <name evidence="2" type="ORF">SDRG_04489</name>
</gene>
<dbReference type="RefSeq" id="XP_008608386.1">
    <property type="nucleotide sequence ID" value="XM_008610164.1"/>
</dbReference>
<accession>T0QJ80</accession>
<dbReference type="Proteomes" id="UP000030762">
    <property type="component" value="Unassembled WGS sequence"/>
</dbReference>
<proteinExistence type="predicted"/>
<reference evidence="2 3" key="1">
    <citation type="submission" date="2012-04" db="EMBL/GenBank/DDBJ databases">
        <title>The Genome Sequence of Saprolegnia declina VS20.</title>
        <authorList>
            <consortium name="The Broad Institute Genome Sequencing Platform"/>
            <person name="Russ C."/>
            <person name="Nusbaum C."/>
            <person name="Tyler B."/>
            <person name="van West P."/>
            <person name="Dieguez-Uribeondo J."/>
            <person name="de Bruijn I."/>
            <person name="Tripathy S."/>
            <person name="Jiang R."/>
            <person name="Young S.K."/>
            <person name="Zeng Q."/>
            <person name="Gargeya S."/>
            <person name="Fitzgerald M."/>
            <person name="Haas B."/>
            <person name="Abouelleil A."/>
            <person name="Alvarado L."/>
            <person name="Arachchi H.M."/>
            <person name="Berlin A."/>
            <person name="Chapman S.B."/>
            <person name="Goldberg J."/>
            <person name="Griggs A."/>
            <person name="Gujja S."/>
            <person name="Hansen M."/>
            <person name="Howarth C."/>
            <person name="Imamovic A."/>
            <person name="Larimer J."/>
            <person name="McCowen C."/>
            <person name="Montmayeur A."/>
            <person name="Murphy C."/>
            <person name="Neiman D."/>
            <person name="Pearson M."/>
            <person name="Priest M."/>
            <person name="Roberts A."/>
            <person name="Saif S."/>
            <person name="Shea T."/>
            <person name="Sisk P."/>
            <person name="Sykes S."/>
            <person name="Wortman J."/>
            <person name="Nusbaum C."/>
            <person name="Birren B."/>
        </authorList>
    </citation>
    <scope>NUCLEOTIDE SEQUENCE [LARGE SCALE GENOMIC DNA]</scope>
    <source>
        <strain evidence="2 3">VS20</strain>
    </source>
</reference>
<dbReference type="SUPFAM" id="SSF56300">
    <property type="entry name" value="Metallo-dependent phosphatases"/>
    <property type="match status" value="1"/>
</dbReference>
<organism evidence="2 3">
    <name type="scientific">Saprolegnia diclina (strain VS20)</name>
    <dbReference type="NCBI Taxonomy" id="1156394"/>
    <lineage>
        <taxon>Eukaryota</taxon>
        <taxon>Sar</taxon>
        <taxon>Stramenopiles</taxon>
        <taxon>Oomycota</taxon>
        <taxon>Saprolegniomycetes</taxon>
        <taxon>Saprolegniales</taxon>
        <taxon>Saprolegniaceae</taxon>
        <taxon>Saprolegnia</taxon>
    </lineage>
</organism>
<evidence type="ECO:0008006" key="4">
    <source>
        <dbReference type="Google" id="ProtNLM"/>
    </source>
</evidence>
<dbReference type="VEuPathDB" id="FungiDB:SDRG_04489"/>
<dbReference type="AlphaFoldDB" id="T0QJ80"/>
<dbReference type="GeneID" id="19945216"/>
<name>T0QJ80_SAPDV</name>
<keyword evidence="3" id="KW-1185">Reference proteome</keyword>
<sequence>MRTSLSLLALVATTSVAAPTEACGSSNNKLLNAVVGKDSAGQPELSFTVLQIPDMHYTGNASYACRGPPHMPCGEYNMTDLIGRLVGHVQPNLIVFTGDQVENTEVQHVGHHIVYHGGRGQEGH</sequence>
<keyword evidence="1" id="KW-0732">Signal</keyword>
<dbReference type="InParanoid" id="T0QJ80"/>
<feature type="signal peptide" evidence="1">
    <location>
        <begin position="1"/>
        <end position="17"/>
    </location>
</feature>
<evidence type="ECO:0000313" key="3">
    <source>
        <dbReference type="Proteomes" id="UP000030762"/>
    </source>
</evidence>